<dbReference type="PANTHER" id="PTHR45888">
    <property type="entry name" value="HL01030P-RELATED"/>
    <property type="match status" value="1"/>
</dbReference>
<dbReference type="SUPFAM" id="SSF57903">
    <property type="entry name" value="FYVE/PHD zinc finger"/>
    <property type="match status" value="1"/>
</dbReference>
<evidence type="ECO:0000256" key="6">
    <source>
        <dbReference type="ARBA" id="ARBA00023015"/>
    </source>
</evidence>
<dbReference type="OrthoDB" id="308383at2759"/>
<dbReference type="GO" id="GO:0044666">
    <property type="term" value="C:MLL3/4 complex"/>
    <property type="evidence" value="ECO:0007669"/>
    <property type="project" value="TreeGrafter"/>
</dbReference>
<feature type="compositionally biased region" description="Basic and acidic residues" evidence="10">
    <location>
        <begin position="74"/>
        <end position="88"/>
    </location>
</feature>
<feature type="region of interest" description="Disordered" evidence="10">
    <location>
        <begin position="781"/>
        <end position="940"/>
    </location>
</feature>
<dbReference type="FunFam" id="3.30.40.10:FF:000070">
    <property type="entry name" value="Histone-lysine N-methyltransferase"/>
    <property type="match status" value="1"/>
</dbReference>
<proteinExistence type="predicted"/>
<feature type="region of interest" description="Disordered" evidence="10">
    <location>
        <begin position="60"/>
        <end position="407"/>
    </location>
</feature>
<dbReference type="GO" id="GO:0003713">
    <property type="term" value="F:transcription coactivator activity"/>
    <property type="evidence" value="ECO:0007669"/>
    <property type="project" value="TreeGrafter"/>
</dbReference>
<keyword evidence="2" id="KW-0479">Metal-binding</keyword>
<evidence type="ECO:0000313" key="12">
    <source>
        <dbReference type="EMBL" id="KAF3860431.1"/>
    </source>
</evidence>
<feature type="compositionally biased region" description="Polar residues" evidence="10">
    <location>
        <begin position="841"/>
        <end position="852"/>
    </location>
</feature>
<evidence type="ECO:0000256" key="2">
    <source>
        <dbReference type="ARBA" id="ARBA00022723"/>
    </source>
</evidence>
<keyword evidence="5" id="KW-0862">Zinc</keyword>
<evidence type="ECO:0000256" key="3">
    <source>
        <dbReference type="ARBA" id="ARBA00022737"/>
    </source>
</evidence>
<feature type="compositionally biased region" description="Basic and acidic residues" evidence="10">
    <location>
        <begin position="853"/>
        <end position="863"/>
    </location>
</feature>
<organism evidence="12 13">
    <name type="scientific">Dissostichus mawsoni</name>
    <name type="common">Antarctic cod</name>
    <dbReference type="NCBI Taxonomy" id="36200"/>
    <lineage>
        <taxon>Eukaryota</taxon>
        <taxon>Metazoa</taxon>
        <taxon>Chordata</taxon>
        <taxon>Craniata</taxon>
        <taxon>Vertebrata</taxon>
        <taxon>Euteleostomi</taxon>
        <taxon>Actinopterygii</taxon>
        <taxon>Neopterygii</taxon>
        <taxon>Teleostei</taxon>
        <taxon>Neoteleostei</taxon>
        <taxon>Acanthomorphata</taxon>
        <taxon>Eupercaria</taxon>
        <taxon>Perciformes</taxon>
        <taxon>Notothenioidei</taxon>
        <taxon>Nototheniidae</taxon>
        <taxon>Dissostichus</taxon>
    </lineage>
</organism>
<feature type="compositionally biased region" description="Polar residues" evidence="10">
    <location>
        <begin position="259"/>
        <end position="271"/>
    </location>
</feature>
<feature type="compositionally biased region" description="Basic residues" evidence="10">
    <location>
        <begin position="369"/>
        <end position="382"/>
    </location>
</feature>
<feature type="compositionally biased region" description="Basic and acidic residues" evidence="10">
    <location>
        <begin position="720"/>
        <end position="730"/>
    </location>
</feature>
<keyword evidence="8" id="KW-0539">Nucleus</keyword>
<reference evidence="12 13" key="1">
    <citation type="submission" date="2020-03" db="EMBL/GenBank/DDBJ databases">
        <title>Dissostichus mawsoni Genome sequencing and assembly.</title>
        <authorList>
            <person name="Park H."/>
        </authorList>
    </citation>
    <scope>NUCLEOTIDE SEQUENCE [LARGE SCALE GENOMIC DNA]</scope>
    <source>
        <strain evidence="12">DM0001</strain>
        <tissue evidence="12">Muscle</tissue>
    </source>
</reference>
<dbReference type="SMART" id="SM00249">
    <property type="entry name" value="PHD"/>
    <property type="match status" value="2"/>
</dbReference>
<dbReference type="InterPro" id="IPR019787">
    <property type="entry name" value="Znf_PHD-finger"/>
</dbReference>
<evidence type="ECO:0000256" key="7">
    <source>
        <dbReference type="ARBA" id="ARBA00023163"/>
    </source>
</evidence>
<comment type="subcellular location">
    <subcellularLocation>
        <location evidence="1">Nucleus</location>
    </subcellularLocation>
</comment>
<dbReference type="Pfam" id="PF00628">
    <property type="entry name" value="PHD"/>
    <property type="match status" value="1"/>
</dbReference>
<dbReference type="Proteomes" id="UP000518266">
    <property type="component" value="Unassembled WGS sequence"/>
</dbReference>
<dbReference type="PROSITE" id="PS50016">
    <property type="entry name" value="ZF_PHD_2"/>
    <property type="match status" value="1"/>
</dbReference>
<feature type="compositionally biased region" description="Low complexity" evidence="10">
    <location>
        <begin position="882"/>
        <end position="892"/>
    </location>
</feature>
<feature type="compositionally biased region" description="Basic and acidic residues" evidence="10">
    <location>
        <begin position="657"/>
        <end position="672"/>
    </location>
</feature>
<evidence type="ECO:0000256" key="9">
    <source>
        <dbReference type="PROSITE-ProRule" id="PRU00146"/>
    </source>
</evidence>
<evidence type="ECO:0000313" key="13">
    <source>
        <dbReference type="Proteomes" id="UP000518266"/>
    </source>
</evidence>
<evidence type="ECO:0000259" key="11">
    <source>
        <dbReference type="PROSITE" id="PS50016"/>
    </source>
</evidence>
<dbReference type="Gene3D" id="3.30.40.10">
    <property type="entry name" value="Zinc/RING finger domain, C3HC4 (zinc finger)"/>
    <property type="match status" value="1"/>
</dbReference>
<dbReference type="PANTHER" id="PTHR45888:SF2">
    <property type="entry name" value="HISTONE-LYSINE N-METHYLTRANSFERASE 2D"/>
    <property type="match status" value="1"/>
</dbReference>
<feature type="compositionally biased region" description="Basic and acidic residues" evidence="10">
    <location>
        <begin position="275"/>
        <end position="284"/>
    </location>
</feature>
<accession>A0A7J5ZH28</accession>
<dbReference type="EMBL" id="JAAKFY010000002">
    <property type="protein sequence ID" value="KAF3860431.1"/>
    <property type="molecule type" value="Genomic_DNA"/>
</dbReference>
<keyword evidence="4 9" id="KW-0863">Zinc-finger</keyword>
<feature type="compositionally biased region" description="Basic and acidic residues" evidence="10">
    <location>
        <begin position="236"/>
        <end position="251"/>
    </location>
</feature>
<dbReference type="AlphaFoldDB" id="A0A7J5ZH28"/>
<feature type="region of interest" description="Disordered" evidence="10">
    <location>
        <begin position="645"/>
        <end position="759"/>
    </location>
</feature>
<evidence type="ECO:0000256" key="4">
    <source>
        <dbReference type="ARBA" id="ARBA00022771"/>
    </source>
</evidence>
<dbReference type="InterPro" id="IPR011011">
    <property type="entry name" value="Znf_FYVE_PHD"/>
</dbReference>
<name>A0A7J5ZH28_DISMA</name>
<comment type="caution">
    <text evidence="12">The sequence shown here is derived from an EMBL/GenBank/DDBJ whole genome shotgun (WGS) entry which is preliminary data.</text>
</comment>
<keyword evidence="6" id="KW-0805">Transcription regulation</keyword>
<dbReference type="InterPro" id="IPR001965">
    <property type="entry name" value="Znf_PHD"/>
</dbReference>
<keyword evidence="3" id="KW-0677">Repeat</keyword>
<evidence type="ECO:0000256" key="5">
    <source>
        <dbReference type="ARBA" id="ARBA00022833"/>
    </source>
</evidence>
<keyword evidence="13" id="KW-1185">Reference proteome</keyword>
<dbReference type="GO" id="GO:0008270">
    <property type="term" value="F:zinc ion binding"/>
    <property type="evidence" value="ECO:0007669"/>
    <property type="project" value="UniProtKB-KW"/>
</dbReference>
<feature type="domain" description="PHD-type" evidence="11">
    <location>
        <begin position="518"/>
        <end position="573"/>
    </location>
</feature>
<feature type="compositionally biased region" description="Polar residues" evidence="10">
    <location>
        <begin position="931"/>
        <end position="940"/>
    </location>
</feature>
<protein>
    <recommendedName>
        <fullName evidence="11">PHD-type domain-containing protein</fullName>
    </recommendedName>
</protein>
<feature type="compositionally biased region" description="Acidic residues" evidence="10">
    <location>
        <begin position="285"/>
        <end position="294"/>
    </location>
</feature>
<dbReference type="InterPro" id="IPR013083">
    <property type="entry name" value="Znf_RING/FYVE/PHD"/>
</dbReference>
<evidence type="ECO:0000256" key="10">
    <source>
        <dbReference type="SAM" id="MobiDB-lite"/>
    </source>
</evidence>
<dbReference type="GO" id="GO:0042800">
    <property type="term" value="F:histone H3K4 methyltransferase activity"/>
    <property type="evidence" value="ECO:0007669"/>
    <property type="project" value="TreeGrafter"/>
</dbReference>
<evidence type="ECO:0000256" key="8">
    <source>
        <dbReference type="ARBA" id="ARBA00023242"/>
    </source>
</evidence>
<keyword evidence="7" id="KW-0804">Transcription</keyword>
<feature type="compositionally biased region" description="Pro residues" evidence="10">
    <location>
        <begin position="217"/>
        <end position="229"/>
    </location>
</feature>
<sequence>MFFTGELPEAKCICRLCKEGQLQPVTKSYTAEIQTREASEETVDLVEATIQTDADMVTEEHTDLSELAPGQKGASEKVQDEATTDKETPMVLVVETPAVGEKLNQDEPQGATEESPSEAPAVQTEATDCASKEQRASCLPTDEERVTEAVSRGTKDGPAQAPPAETQSDNPKEEPSPVSEQGPENMEVEKEDKQETTPSVEQEPSEPLKNGSKVTHVPPPSSKDPPKLPSSPASVDKTEHSPMDNRQERSPCPDPQSPSPLSISGDTQEALSSMEMERRLLPHSEEEDDDDEYDEQMKGDGLIDDIKREPDDLSYLSHGDESSSGFLGSPGEQDPQLSMELGHSHADNLLSETDDSLPFEPLRGDREKVKRRGSPGRSRVKQGRSNSFPGKRRPRGGGGGRGRGGRSRLKAMASCIDAFLLSMTTDTGVSKEEDEEEDDTMQNTVVLFSNTDKFVLLQDMCVVCGSFGKGSEGQLLACAQCAQCYHPYCVNSKCGSNTPGFHCEWQNNYTHCGPCASLVTCPVCRENFMEEELLLQCQYCDRWLHAVCESLYTEDEVEQASDEGFACTSCSAYVPKPVVESAIMASIKIKEPEPQFYRLEGVWLTESGMSLLRSISMSPLHKRRQRRSRLGALCCEGGSDGMDLREGDEGCGEPMECESKMENPGSPDREGGADVGPDGMADCDGVKGGAEETEDSKKESGNLTGLLAGETTLDGQPIERTIDEGPHPDTDNIMDPKPVEGEEQAKKRRGRKKSKLEDMFPSYLQEAFFGKTLIDLGKKAVMTPPGQRPGACLVRPSLPAPSGVRTSAPENEDRVVKEYFLIKQEGGDGPQAQGEGAGVSAPSSSLKEQASTDPHDSDAEKSEGLPLGVESQDSEQFFRKVLGSSDGSSLGGMKPILEGSKGELNRSALPQRALLSGSLPSAGMMDGFPGLSQSPFFDMR</sequence>
<dbReference type="GO" id="GO:0045944">
    <property type="term" value="P:positive regulation of transcription by RNA polymerase II"/>
    <property type="evidence" value="ECO:0007669"/>
    <property type="project" value="TreeGrafter"/>
</dbReference>
<evidence type="ECO:0000256" key="1">
    <source>
        <dbReference type="ARBA" id="ARBA00004123"/>
    </source>
</evidence>
<gene>
    <name evidence="12" type="ORF">F7725_000686</name>
</gene>